<dbReference type="KEGG" id="psor:RSJ16_01995"/>
<organism evidence="1 2">
    <name type="scientific">Paraclostridium sordellii</name>
    <name type="common">Clostridium sordellii</name>
    <dbReference type="NCBI Taxonomy" id="1505"/>
    <lineage>
        <taxon>Bacteria</taxon>
        <taxon>Bacillati</taxon>
        <taxon>Bacillota</taxon>
        <taxon>Clostridia</taxon>
        <taxon>Peptostreptococcales</taxon>
        <taxon>Peptostreptococcaceae</taxon>
        <taxon>Paraclostridium</taxon>
    </lineage>
</organism>
<dbReference type="AlphaFoldDB" id="A0A9P1L1C7"/>
<gene>
    <name evidence="1" type="ORF">UMC4404_24691</name>
</gene>
<dbReference type="Proteomes" id="UP000049685">
    <property type="component" value="Unassembled WGS sequence"/>
</dbReference>
<dbReference type="InterPro" id="IPR048108">
    <property type="entry name" value="CBO2463_dom"/>
</dbReference>
<dbReference type="EMBL" id="CDNY01000025">
    <property type="protein sequence ID" value="CEO34972.1"/>
    <property type="molecule type" value="Genomic_DNA"/>
</dbReference>
<reference evidence="2" key="1">
    <citation type="submission" date="2015-01" db="EMBL/GenBank/DDBJ databases">
        <authorList>
            <person name="Aslett A.Martin."/>
            <person name="De Silva Nishadi"/>
        </authorList>
    </citation>
    <scope>NUCLEOTIDE SEQUENCE [LARGE SCALE GENOMIC DNA]</scope>
    <source>
        <strain evidence="2">UMC4404</strain>
    </source>
</reference>
<proteinExistence type="predicted"/>
<dbReference type="RefSeq" id="WP_021130148.1">
    <property type="nucleotide sequence ID" value="NZ_BDJI01000002.1"/>
</dbReference>
<sequence length="90" mass="10494">MDRLKYISTERMYEGVIVEITDGGVTIDLKGRLGQFKIPKRMLITDYELKLGLEVGFMLSYPEVLSPEPNQKYVDIIERNKKIKQEDLDK</sequence>
<dbReference type="NCBIfam" id="NF041553">
    <property type="entry name" value="CBO2463_dom"/>
    <property type="match status" value="1"/>
</dbReference>
<protein>
    <submittedName>
        <fullName evidence="1">Uncharacterized protein</fullName>
    </submittedName>
</protein>
<comment type="caution">
    <text evidence="1">The sequence shown here is derived from an EMBL/GenBank/DDBJ whole genome shotgun (WGS) entry which is preliminary data.</text>
</comment>
<name>A0A9P1L1C7_PARSO</name>
<evidence type="ECO:0000313" key="2">
    <source>
        <dbReference type="Proteomes" id="UP000049685"/>
    </source>
</evidence>
<accession>A0A9P1L1C7</accession>
<evidence type="ECO:0000313" key="1">
    <source>
        <dbReference type="EMBL" id="CEO34972.1"/>
    </source>
</evidence>